<protein>
    <submittedName>
        <fullName evidence="3">2-hydroxy-6-oxonona-2,4-dienedioate hydrolase</fullName>
        <ecNumber evidence="3">3.7.1.14</ecNumber>
    </submittedName>
    <submittedName>
        <fullName evidence="2">Hydrolase or acyltransferase of alpha/beta superfamily</fullName>
    </submittedName>
</protein>
<dbReference type="PRINTS" id="PR00111">
    <property type="entry name" value="ABHYDROLASE"/>
</dbReference>
<dbReference type="GO" id="GO:0016746">
    <property type="term" value="F:acyltransferase activity"/>
    <property type="evidence" value="ECO:0007669"/>
    <property type="project" value="UniProtKB-KW"/>
</dbReference>
<geneLocation type="plasmid" evidence="2 4">
    <name>pAA04</name>
</geneLocation>
<dbReference type="EMBL" id="JACICB010000021">
    <property type="protein sequence ID" value="MBB3708601.1"/>
    <property type="molecule type" value="Genomic_DNA"/>
</dbReference>
<organism evidence="2 4">
    <name type="scientific">Aminobacter aminovorans</name>
    <name type="common">Chelatobacter heintzii</name>
    <dbReference type="NCBI Taxonomy" id="83263"/>
    <lineage>
        <taxon>Bacteria</taxon>
        <taxon>Pseudomonadati</taxon>
        <taxon>Pseudomonadota</taxon>
        <taxon>Alphaproteobacteria</taxon>
        <taxon>Hyphomicrobiales</taxon>
        <taxon>Phyllobacteriaceae</taxon>
        <taxon>Aminobacter</taxon>
    </lineage>
</organism>
<dbReference type="AlphaFoldDB" id="A0AAC9ATT9"/>
<sequence length="304" mass="33718">MSNEKIANDQANAIGDVKFPSVWSDLRGVAFSQDYIDAGGVKTRTISSGSPDKPLLLLLHGTGGHAEAFSRNFGPHGSEFWTVAIDMIGHGWTDKPNQAYEVRDYAKHILDVLAALGRKTAHISGESLGGWVAAYLAIHHPGVVDRLVLNTAGGWTMHLDVMERIRRLSTEAANDPTPERIRARLEFLMHDKSLVTDDLVETRRAIYAQPGFPEIMQRILCLQEPDTRRANLITREQFESIQAPTLVLWTSHDPTATPEEGKQIADMIPGAKYVVMNGCGHWPQYENATEFNALHIDFLKGRAS</sequence>
<dbReference type="PANTHER" id="PTHR46438:SF11">
    <property type="entry name" value="LIPASE-RELATED"/>
    <property type="match status" value="1"/>
</dbReference>
<dbReference type="Proteomes" id="UP000577697">
    <property type="component" value="Unassembled WGS sequence"/>
</dbReference>
<feature type="domain" description="AB hydrolase-1" evidence="1">
    <location>
        <begin position="54"/>
        <end position="288"/>
    </location>
</feature>
<dbReference type="Gene3D" id="3.40.50.1820">
    <property type="entry name" value="alpha/beta hydrolase"/>
    <property type="match status" value="1"/>
</dbReference>
<dbReference type="PANTHER" id="PTHR46438">
    <property type="entry name" value="ALPHA/BETA-HYDROLASES SUPERFAMILY PROTEIN"/>
    <property type="match status" value="1"/>
</dbReference>
<accession>A0AAC9ATT9</accession>
<reference evidence="2 4" key="1">
    <citation type="submission" date="2016-03" db="EMBL/GenBank/DDBJ databases">
        <title>Complete genome of Aminobacter aminovorans KCTC 2477.</title>
        <authorList>
            <person name="Kim K.M."/>
        </authorList>
    </citation>
    <scope>NUCLEOTIDE SEQUENCE [LARGE SCALE GENOMIC DNA]</scope>
    <source>
        <strain evidence="2 4">KCTC 2477</strain>
        <plasmid evidence="2 4">pAA04</plasmid>
    </source>
</reference>
<dbReference type="SUPFAM" id="SSF53474">
    <property type="entry name" value="alpha/beta-Hydrolases"/>
    <property type="match status" value="1"/>
</dbReference>
<keyword evidence="2" id="KW-0378">Hydrolase</keyword>
<evidence type="ECO:0000313" key="4">
    <source>
        <dbReference type="Proteomes" id="UP000075755"/>
    </source>
</evidence>
<dbReference type="InterPro" id="IPR000073">
    <property type="entry name" value="AB_hydrolase_1"/>
</dbReference>
<keyword evidence="2" id="KW-0808">Transferase</keyword>
<dbReference type="RefSeq" id="WP_067970411.1">
    <property type="nucleotide sequence ID" value="NZ_CP015009.1"/>
</dbReference>
<dbReference type="InterPro" id="IPR029058">
    <property type="entry name" value="AB_hydrolase_fold"/>
</dbReference>
<evidence type="ECO:0000313" key="3">
    <source>
        <dbReference type="EMBL" id="MBB3708601.1"/>
    </source>
</evidence>
<dbReference type="EC" id="3.7.1.14" evidence="3"/>
<keyword evidence="5" id="KW-1185">Reference proteome</keyword>
<dbReference type="Proteomes" id="UP000075755">
    <property type="component" value="Plasmid pAA04"/>
</dbReference>
<evidence type="ECO:0000313" key="2">
    <source>
        <dbReference type="EMBL" id="AMS45526.1"/>
    </source>
</evidence>
<keyword evidence="2" id="KW-0614">Plasmid</keyword>
<reference evidence="3 5" key="2">
    <citation type="submission" date="2020-08" db="EMBL/GenBank/DDBJ databases">
        <title>Genomic Encyclopedia of Type Strains, Phase IV (KMG-IV): sequencing the most valuable type-strain genomes for metagenomic binning, comparative biology and taxonomic classification.</title>
        <authorList>
            <person name="Goeker M."/>
        </authorList>
    </citation>
    <scope>NUCLEOTIDE SEQUENCE [LARGE SCALE GENOMIC DNA]</scope>
    <source>
        <strain evidence="3 5">DSM 10368</strain>
    </source>
</reference>
<dbReference type="EMBL" id="CP015009">
    <property type="protein sequence ID" value="AMS45526.1"/>
    <property type="molecule type" value="Genomic_DNA"/>
</dbReference>
<dbReference type="KEGG" id="aak:AA2016_6636"/>
<evidence type="ECO:0000313" key="5">
    <source>
        <dbReference type="Proteomes" id="UP000577697"/>
    </source>
</evidence>
<evidence type="ECO:0000259" key="1">
    <source>
        <dbReference type="Pfam" id="PF00561"/>
    </source>
</evidence>
<dbReference type="GO" id="GO:0016787">
    <property type="term" value="F:hydrolase activity"/>
    <property type="evidence" value="ECO:0007669"/>
    <property type="project" value="UniProtKB-KW"/>
</dbReference>
<keyword evidence="2" id="KW-0012">Acyltransferase</keyword>
<gene>
    <name evidence="2" type="ORF">AA2016_6636</name>
    <name evidence="3" type="ORF">FHS67_004941</name>
</gene>
<dbReference type="Pfam" id="PF00561">
    <property type="entry name" value="Abhydrolase_1"/>
    <property type="match status" value="1"/>
</dbReference>
<proteinExistence type="predicted"/>
<name>A0AAC9ATT9_AMIAI</name>